<dbReference type="Proteomes" id="UP000018442">
    <property type="component" value="Unassembled WGS sequence"/>
</dbReference>
<dbReference type="AlphaFoldDB" id="D0SLQ3"/>
<organism evidence="1 2">
    <name type="scientific">Acinetobacter junii SH205</name>
    <dbReference type="NCBI Taxonomy" id="575587"/>
    <lineage>
        <taxon>Bacteria</taxon>
        <taxon>Pseudomonadati</taxon>
        <taxon>Pseudomonadota</taxon>
        <taxon>Gammaproteobacteria</taxon>
        <taxon>Moraxellales</taxon>
        <taxon>Moraxellaceae</taxon>
        <taxon>Acinetobacter</taxon>
    </lineage>
</organism>
<name>D0SLQ3_ACIJU</name>
<gene>
    <name evidence="1" type="ORF">HMPREF0026_00236</name>
</gene>
<reference evidence="2" key="1">
    <citation type="journal article" date="2012" name="PLoS ONE">
        <title>The success of Acinetobacter species; genetic, metabolic and virulence attributes.</title>
        <authorList>
            <person name="Peleg A.Y."/>
            <person name="de Breij A."/>
            <person name="Adams M.D."/>
            <person name="Cerqueira G.M."/>
            <person name="Mocali S."/>
            <person name="Galardini M."/>
            <person name="Nibbering P.H."/>
            <person name="Earl A.M."/>
            <person name="Ward D.V."/>
            <person name="Paterson D.L."/>
            <person name="Seifert H."/>
            <person name="Dijkshoorn L."/>
        </authorList>
    </citation>
    <scope>NUCLEOTIDE SEQUENCE [LARGE SCALE GENOMIC DNA]</scope>
    <source>
        <strain evidence="2">SH205</strain>
    </source>
</reference>
<dbReference type="EMBL" id="GG705011">
    <property type="protein sequence ID" value="EEY92960.1"/>
    <property type="molecule type" value="Genomic_DNA"/>
</dbReference>
<proteinExistence type="predicted"/>
<evidence type="ECO:0000313" key="1">
    <source>
        <dbReference type="EMBL" id="EEY92960.1"/>
    </source>
</evidence>
<accession>D0SLQ3</accession>
<protein>
    <submittedName>
        <fullName evidence="1">Uncharacterized protein</fullName>
    </submittedName>
</protein>
<evidence type="ECO:0000313" key="2">
    <source>
        <dbReference type="Proteomes" id="UP000018442"/>
    </source>
</evidence>
<sequence>MSSLVRKPKEEKAFSIMMNALHDRYGEAKLIPDQVDKPDYGFIWKGKRIGVEVVAIDNDIILESINAHESERLNKARKKELNAINTLQPYTRYNETTVPNSEFVSKSLAKKIELYNTYKANFDEVFLLIHCETYENPKFLELLKIVANNYLLDNKCLFSKVYLVDLRRSFFVGKVFDFKNKKREKIPYKLSNLKSETRVNQFFPVG</sequence>
<dbReference type="RefSeq" id="WP_005402158.1">
    <property type="nucleotide sequence ID" value="NZ_GG705011.1"/>
</dbReference>
<dbReference type="HOGENOM" id="CLU_1253707_0_0_6"/>